<dbReference type="Pfam" id="PF00069">
    <property type="entry name" value="Pkinase"/>
    <property type="match status" value="1"/>
</dbReference>
<evidence type="ECO:0000259" key="8">
    <source>
        <dbReference type="PROSITE" id="PS50011"/>
    </source>
</evidence>
<keyword evidence="1" id="KW-0723">Serine/threonine-protein kinase</keyword>
<keyword evidence="10" id="KW-1185">Reference proteome</keyword>
<protein>
    <recommendedName>
        <fullName evidence="8">Protein kinase domain-containing protein</fullName>
    </recommendedName>
</protein>
<evidence type="ECO:0000313" key="10">
    <source>
        <dbReference type="Proteomes" id="UP000054097"/>
    </source>
</evidence>
<feature type="binding site" evidence="6">
    <location>
        <position position="113"/>
    </location>
    <ligand>
        <name>ATP</name>
        <dbReference type="ChEBI" id="CHEBI:30616"/>
    </ligand>
</feature>
<gene>
    <name evidence="9" type="ORF">M408DRAFT_155943</name>
</gene>
<dbReference type="InterPro" id="IPR000719">
    <property type="entry name" value="Prot_kinase_dom"/>
</dbReference>
<organism evidence="9 10">
    <name type="scientific">Serendipita vermifera MAFF 305830</name>
    <dbReference type="NCBI Taxonomy" id="933852"/>
    <lineage>
        <taxon>Eukaryota</taxon>
        <taxon>Fungi</taxon>
        <taxon>Dikarya</taxon>
        <taxon>Basidiomycota</taxon>
        <taxon>Agaricomycotina</taxon>
        <taxon>Agaricomycetes</taxon>
        <taxon>Sebacinales</taxon>
        <taxon>Serendipitaceae</taxon>
        <taxon>Serendipita</taxon>
    </lineage>
</organism>
<dbReference type="SMART" id="SM00220">
    <property type="entry name" value="S_TKc"/>
    <property type="match status" value="1"/>
</dbReference>
<dbReference type="InterPro" id="IPR050205">
    <property type="entry name" value="CDPK_Ser/Thr_kinases"/>
</dbReference>
<evidence type="ECO:0000256" key="6">
    <source>
        <dbReference type="PROSITE-ProRule" id="PRU10141"/>
    </source>
</evidence>
<dbReference type="Gene3D" id="3.30.200.20">
    <property type="entry name" value="Phosphorylase Kinase, domain 1"/>
    <property type="match status" value="1"/>
</dbReference>
<feature type="compositionally biased region" description="Polar residues" evidence="7">
    <location>
        <begin position="476"/>
        <end position="493"/>
    </location>
</feature>
<dbReference type="PANTHER" id="PTHR24349">
    <property type="entry name" value="SERINE/THREONINE-PROTEIN KINASE"/>
    <property type="match status" value="1"/>
</dbReference>
<dbReference type="EMBL" id="KN824278">
    <property type="protein sequence ID" value="KIM33514.1"/>
    <property type="molecule type" value="Genomic_DNA"/>
</dbReference>
<dbReference type="PROSITE" id="PS50011">
    <property type="entry name" value="PROTEIN_KINASE_DOM"/>
    <property type="match status" value="1"/>
</dbReference>
<accession>A0A0C3BN39</accession>
<evidence type="ECO:0000256" key="2">
    <source>
        <dbReference type="ARBA" id="ARBA00022679"/>
    </source>
</evidence>
<evidence type="ECO:0000256" key="5">
    <source>
        <dbReference type="ARBA" id="ARBA00022840"/>
    </source>
</evidence>
<evidence type="ECO:0000256" key="4">
    <source>
        <dbReference type="ARBA" id="ARBA00022777"/>
    </source>
</evidence>
<feature type="compositionally biased region" description="Low complexity" evidence="7">
    <location>
        <begin position="26"/>
        <end position="38"/>
    </location>
</feature>
<dbReference type="STRING" id="933852.A0A0C3BN39"/>
<evidence type="ECO:0000256" key="3">
    <source>
        <dbReference type="ARBA" id="ARBA00022741"/>
    </source>
</evidence>
<dbReference type="HOGENOM" id="CLU_495370_0_0_1"/>
<proteinExistence type="predicted"/>
<dbReference type="CDD" id="cd14008">
    <property type="entry name" value="STKc_LKB1_CaMKK"/>
    <property type="match status" value="1"/>
</dbReference>
<keyword evidence="4" id="KW-0418">Kinase</keyword>
<dbReference type="OrthoDB" id="68483at2759"/>
<sequence>MNSPTHSGAHIAPSIVSPAPMLPSGTSLTVSTTNTNNLHDPNNLRRQATPVAPGPRETTKIVKTQDSNNPAWKMLNQYRVMRLLGRGTHGIVKYGEDMSKDDINAPNYSVAIKIIKRAPIRRRLPRADGRDHTNSALARIKYEVAVMKRCHHDHIVSLIEVIDDPRSHSIFLVMEYLEGGEIKWRGPDKPLLTLEQIRRIVRDVLLGLEYLHYMGIIHRDIKPANMLWTKGRARVKLTDFGVAYFSKPLRADFDNSSDSESQVDDKGRLNKTEGTPAFYAPEQAYNQNGRTVPTFPPGQRPPGVKGSQIYPMTKALDIWAFGVSIYCFLFGHPPYWASNVYALCNEIIESDYEVPQQATADSLPVVADNENLQEALRLMRGMMTKPVYARMSLAEAKVSDHGPRLVSLAQPYTLALSMVNWGPREPGSVDKRNRSSSERVRIGLDARARTRRCCCSQKPCDQSVQYHARLGYSQRKFTSSTRRQSKGSKSGQPRTIDASPLTRAQTEIAVPAICRSTFLSHRSLVRRLGSFLSHRHVSLWGLIFWTFSGV</sequence>
<evidence type="ECO:0000256" key="7">
    <source>
        <dbReference type="SAM" id="MobiDB-lite"/>
    </source>
</evidence>
<evidence type="ECO:0000313" key="9">
    <source>
        <dbReference type="EMBL" id="KIM33514.1"/>
    </source>
</evidence>
<dbReference type="SUPFAM" id="SSF56112">
    <property type="entry name" value="Protein kinase-like (PK-like)"/>
    <property type="match status" value="1"/>
</dbReference>
<name>A0A0C3BN39_SERVB</name>
<dbReference type="Proteomes" id="UP000054097">
    <property type="component" value="Unassembled WGS sequence"/>
</dbReference>
<feature type="domain" description="Protein kinase" evidence="8">
    <location>
        <begin position="78"/>
        <end position="413"/>
    </location>
</feature>
<feature type="region of interest" description="Disordered" evidence="7">
    <location>
        <begin position="1"/>
        <end position="57"/>
    </location>
</feature>
<keyword evidence="3 6" id="KW-0547">Nucleotide-binding</keyword>
<feature type="region of interest" description="Disordered" evidence="7">
    <location>
        <begin position="476"/>
        <end position="501"/>
    </location>
</feature>
<feature type="region of interest" description="Disordered" evidence="7">
    <location>
        <begin position="253"/>
        <end position="272"/>
    </location>
</feature>
<dbReference type="Gene3D" id="1.10.510.10">
    <property type="entry name" value="Transferase(Phosphotransferase) domain 1"/>
    <property type="match status" value="1"/>
</dbReference>
<dbReference type="GO" id="GO:0005524">
    <property type="term" value="F:ATP binding"/>
    <property type="evidence" value="ECO:0007669"/>
    <property type="project" value="UniProtKB-UniRule"/>
</dbReference>
<dbReference type="InterPro" id="IPR017441">
    <property type="entry name" value="Protein_kinase_ATP_BS"/>
</dbReference>
<dbReference type="GO" id="GO:0004674">
    <property type="term" value="F:protein serine/threonine kinase activity"/>
    <property type="evidence" value="ECO:0007669"/>
    <property type="project" value="UniProtKB-KW"/>
</dbReference>
<keyword evidence="2" id="KW-0808">Transferase</keyword>
<keyword evidence="5 6" id="KW-0067">ATP-binding</keyword>
<dbReference type="PROSITE" id="PS00107">
    <property type="entry name" value="PROTEIN_KINASE_ATP"/>
    <property type="match status" value="1"/>
</dbReference>
<dbReference type="InterPro" id="IPR011009">
    <property type="entry name" value="Kinase-like_dom_sf"/>
</dbReference>
<reference evidence="9 10" key="1">
    <citation type="submission" date="2014-04" db="EMBL/GenBank/DDBJ databases">
        <authorList>
            <consortium name="DOE Joint Genome Institute"/>
            <person name="Kuo A."/>
            <person name="Zuccaro A."/>
            <person name="Kohler A."/>
            <person name="Nagy L.G."/>
            <person name="Floudas D."/>
            <person name="Copeland A."/>
            <person name="Barry K.W."/>
            <person name="Cichocki N."/>
            <person name="Veneault-Fourrey C."/>
            <person name="LaButti K."/>
            <person name="Lindquist E.A."/>
            <person name="Lipzen A."/>
            <person name="Lundell T."/>
            <person name="Morin E."/>
            <person name="Murat C."/>
            <person name="Sun H."/>
            <person name="Tunlid A."/>
            <person name="Henrissat B."/>
            <person name="Grigoriev I.V."/>
            <person name="Hibbett D.S."/>
            <person name="Martin F."/>
            <person name="Nordberg H.P."/>
            <person name="Cantor M.N."/>
            <person name="Hua S.X."/>
        </authorList>
    </citation>
    <scope>NUCLEOTIDE SEQUENCE [LARGE SCALE GENOMIC DNA]</scope>
    <source>
        <strain evidence="9 10">MAFF 305830</strain>
    </source>
</reference>
<dbReference type="AlphaFoldDB" id="A0A0C3BN39"/>
<reference evidence="10" key="2">
    <citation type="submission" date="2015-01" db="EMBL/GenBank/DDBJ databases">
        <title>Evolutionary Origins and Diversification of the Mycorrhizal Mutualists.</title>
        <authorList>
            <consortium name="DOE Joint Genome Institute"/>
            <consortium name="Mycorrhizal Genomics Consortium"/>
            <person name="Kohler A."/>
            <person name="Kuo A."/>
            <person name="Nagy L.G."/>
            <person name="Floudas D."/>
            <person name="Copeland A."/>
            <person name="Barry K.W."/>
            <person name="Cichocki N."/>
            <person name="Veneault-Fourrey C."/>
            <person name="LaButti K."/>
            <person name="Lindquist E.A."/>
            <person name="Lipzen A."/>
            <person name="Lundell T."/>
            <person name="Morin E."/>
            <person name="Murat C."/>
            <person name="Riley R."/>
            <person name="Ohm R."/>
            <person name="Sun H."/>
            <person name="Tunlid A."/>
            <person name="Henrissat B."/>
            <person name="Grigoriev I.V."/>
            <person name="Hibbett D.S."/>
            <person name="Martin F."/>
        </authorList>
    </citation>
    <scope>NUCLEOTIDE SEQUENCE [LARGE SCALE GENOMIC DNA]</scope>
    <source>
        <strain evidence="10">MAFF 305830</strain>
    </source>
</reference>
<evidence type="ECO:0000256" key="1">
    <source>
        <dbReference type="ARBA" id="ARBA00022527"/>
    </source>
</evidence>